<keyword evidence="10" id="KW-0812">Transmembrane</keyword>
<evidence type="ECO:0000256" key="9">
    <source>
        <dbReference type="SAM" id="MobiDB-lite"/>
    </source>
</evidence>
<dbReference type="InterPro" id="IPR006650">
    <property type="entry name" value="A/AMP_deam_AS"/>
</dbReference>
<comment type="caution">
    <text evidence="11">The sequence shown here is derived from an EMBL/GenBank/DDBJ whole genome shotgun (WGS) entry which is preliminary data.</text>
</comment>
<dbReference type="FunFam" id="3.20.20.140:FF:000035">
    <property type="entry name" value="Probable amp deaminase"/>
    <property type="match status" value="1"/>
</dbReference>
<evidence type="ECO:0000256" key="1">
    <source>
        <dbReference type="ARBA" id="ARBA00001947"/>
    </source>
</evidence>
<comment type="pathway">
    <text evidence="2">Purine metabolism; IMP biosynthesis via salvage pathway; IMP from AMP: step 1/1.</text>
</comment>
<feature type="region of interest" description="Disordered" evidence="9">
    <location>
        <begin position="781"/>
        <end position="929"/>
    </location>
</feature>
<dbReference type="PANTHER" id="PTHR11359">
    <property type="entry name" value="AMP DEAMINASE"/>
    <property type="match status" value="1"/>
</dbReference>
<dbReference type="EC" id="3.5.4.6" evidence="4"/>
<dbReference type="UniPathway" id="UPA00591">
    <property type="reaction ID" value="UER00663"/>
</dbReference>
<dbReference type="EMBL" id="JWZX01001269">
    <property type="protein sequence ID" value="KOO34286.1"/>
    <property type="molecule type" value="Genomic_DNA"/>
</dbReference>
<keyword evidence="5" id="KW-0479">Metal-binding</keyword>
<evidence type="ECO:0000256" key="8">
    <source>
        <dbReference type="ARBA" id="ARBA00023080"/>
    </source>
</evidence>
<evidence type="ECO:0000256" key="3">
    <source>
        <dbReference type="ARBA" id="ARBA00006676"/>
    </source>
</evidence>
<keyword evidence="10" id="KW-0472">Membrane</keyword>
<reference evidence="12" key="1">
    <citation type="journal article" date="2015" name="PLoS Genet.">
        <title>Genome Sequence and Transcriptome Analyses of Chrysochromulina tobin: Metabolic Tools for Enhanced Algal Fitness in the Prominent Order Prymnesiales (Haptophyceae).</title>
        <authorList>
            <person name="Hovde B.T."/>
            <person name="Deodato C.R."/>
            <person name="Hunsperger H.M."/>
            <person name="Ryken S.A."/>
            <person name="Yost W."/>
            <person name="Jha R.K."/>
            <person name="Patterson J."/>
            <person name="Monnat R.J. Jr."/>
            <person name="Barlow S.B."/>
            <person name="Starkenburg S.R."/>
            <person name="Cattolico R.A."/>
        </authorList>
    </citation>
    <scope>NUCLEOTIDE SEQUENCE</scope>
    <source>
        <strain evidence="12">CCMP291</strain>
    </source>
</reference>
<dbReference type="InterPro" id="IPR032466">
    <property type="entry name" value="Metal_Hydrolase"/>
</dbReference>
<dbReference type="InterPro" id="IPR006329">
    <property type="entry name" value="AMPD"/>
</dbReference>
<dbReference type="Gene3D" id="4.10.800.20">
    <property type="match status" value="1"/>
</dbReference>
<dbReference type="FunFam" id="4.10.800.20:FF:000001">
    <property type="entry name" value="AMP deaminase"/>
    <property type="match status" value="1"/>
</dbReference>
<gene>
    <name evidence="11" type="ORF">Ctob_010888</name>
</gene>
<dbReference type="AlphaFoldDB" id="A0A0M0K5Z4"/>
<keyword evidence="10" id="KW-1133">Transmembrane helix</keyword>
<keyword evidence="12" id="KW-1185">Reference proteome</keyword>
<dbReference type="GO" id="GO:0032264">
    <property type="term" value="P:IMP salvage"/>
    <property type="evidence" value="ECO:0007669"/>
    <property type="project" value="UniProtKB-UniPathway"/>
</dbReference>
<feature type="region of interest" description="Disordered" evidence="9">
    <location>
        <begin position="1"/>
        <end position="71"/>
    </location>
</feature>
<dbReference type="GO" id="GO:0003876">
    <property type="term" value="F:AMP deaminase activity"/>
    <property type="evidence" value="ECO:0007669"/>
    <property type="project" value="UniProtKB-EC"/>
</dbReference>
<dbReference type="PANTHER" id="PTHR11359:SF0">
    <property type="entry name" value="AMP DEAMINASE"/>
    <property type="match status" value="1"/>
</dbReference>
<feature type="transmembrane region" description="Helical" evidence="10">
    <location>
        <begin position="964"/>
        <end position="981"/>
    </location>
</feature>
<comment type="similarity">
    <text evidence="3">Belongs to the metallo-dependent hydrolases superfamily. Adenosine and AMP deaminases family.</text>
</comment>
<dbReference type="SUPFAM" id="SSF51556">
    <property type="entry name" value="Metallo-dependent hydrolases"/>
    <property type="match status" value="1"/>
</dbReference>
<evidence type="ECO:0000313" key="11">
    <source>
        <dbReference type="EMBL" id="KOO34286.1"/>
    </source>
</evidence>
<name>A0A0M0K5Z4_9EUKA</name>
<organism evidence="11 12">
    <name type="scientific">Chrysochromulina tobinii</name>
    <dbReference type="NCBI Taxonomy" id="1460289"/>
    <lineage>
        <taxon>Eukaryota</taxon>
        <taxon>Haptista</taxon>
        <taxon>Haptophyta</taxon>
        <taxon>Prymnesiophyceae</taxon>
        <taxon>Prymnesiales</taxon>
        <taxon>Chrysochromulinaceae</taxon>
        <taxon>Chrysochromulina</taxon>
    </lineage>
</organism>
<dbReference type="GO" id="GO:0005829">
    <property type="term" value="C:cytosol"/>
    <property type="evidence" value="ECO:0007669"/>
    <property type="project" value="TreeGrafter"/>
</dbReference>
<keyword evidence="8" id="KW-0546">Nucleotide metabolism</keyword>
<dbReference type="Proteomes" id="UP000037460">
    <property type="component" value="Unassembled WGS sequence"/>
</dbReference>
<feature type="compositionally biased region" description="Basic and acidic residues" evidence="9">
    <location>
        <begin position="36"/>
        <end position="51"/>
    </location>
</feature>
<evidence type="ECO:0000256" key="6">
    <source>
        <dbReference type="ARBA" id="ARBA00022801"/>
    </source>
</evidence>
<evidence type="ECO:0000256" key="5">
    <source>
        <dbReference type="ARBA" id="ARBA00022723"/>
    </source>
</evidence>
<evidence type="ECO:0000256" key="2">
    <source>
        <dbReference type="ARBA" id="ARBA00004955"/>
    </source>
</evidence>
<accession>A0A0M0K5Z4</accession>
<evidence type="ECO:0000256" key="7">
    <source>
        <dbReference type="ARBA" id="ARBA00022833"/>
    </source>
</evidence>
<keyword evidence="6" id="KW-0378">Hydrolase</keyword>
<feature type="compositionally biased region" description="Low complexity" evidence="9">
    <location>
        <begin position="781"/>
        <end position="791"/>
    </location>
</feature>
<feature type="compositionally biased region" description="Low complexity" evidence="9">
    <location>
        <begin position="52"/>
        <end position="64"/>
    </location>
</feature>
<dbReference type="Gene3D" id="3.20.20.140">
    <property type="entry name" value="Metal-dependent hydrolases"/>
    <property type="match status" value="1"/>
</dbReference>
<dbReference type="GO" id="GO:0046872">
    <property type="term" value="F:metal ion binding"/>
    <property type="evidence" value="ECO:0007669"/>
    <property type="project" value="UniProtKB-KW"/>
</dbReference>
<dbReference type="GO" id="GO:0046033">
    <property type="term" value="P:AMP metabolic process"/>
    <property type="evidence" value="ECO:0007669"/>
    <property type="project" value="TreeGrafter"/>
</dbReference>
<keyword evidence="7" id="KW-0862">Zinc</keyword>
<comment type="cofactor">
    <cofactor evidence="1">
        <name>Zn(2+)</name>
        <dbReference type="ChEBI" id="CHEBI:29105"/>
    </cofactor>
</comment>
<feature type="compositionally biased region" description="Basic and acidic residues" evidence="9">
    <location>
        <begin position="898"/>
        <end position="907"/>
    </location>
</feature>
<feature type="compositionally biased region" description="Pro residues" evidence="9">
    <location>
        <begin position="855"/>
        <end position="868"/>
    </location>
</feature>
<dbReference type="NCBIfam" id="TIGR01429">
    <property type="entry name" value="AMP_deaminase"/>
    <property type="match status" value="1"/>
</dbReference>
<dbReference type="OrthoDB" id="1723809at2759"/>
<evidence type="ECO:0000256" key="4">
    <source>
        <dbReference type="ARBA" id="ARBA00012775"/>
    </source>
</evidence>
<sequence length="984" mass="109979">MGKKKAPPKHGASPAAAGGTQQMPTPTAVALEVAEDPTRQQRTHLLDDKEQSTSGATAPAPSAAELRPPSVIVADGAPLDDRTAAIAVEAPADPSLPPLTARRSRLSRMTSEHAMNETRTLDQAGALHTIGVDQKRALRDDEVERVCAQLREAIALREKYRSDHDRELFHGEEAVPPVSDEDMPDPFVPTPSFRGGHYSFEMRRGVMLVWSEHGADKSGLRPPGAQMPASVPCFVAPPTFAEFTNDLARLMEITSSAAVNSFCYRRLQRLDARFKLHVMEHEQEESKEQRECPHRDFYNLRKVDTHIHLAAAMNQKHLLRFMKRKMRYHADEVVAKGEKAQPMTLQQVFDEMKLTAYDLSIDALDMHTDSYTFARFDKFNLKYNPLGKSKLREIFLKTDNQLKGRYFAEITKELFDDLSFSKYQQAEYRISIYGRSKKEWDQLADWIVDHELYSPHNRWLIQVPRLYGMYQSSRSLRTFGEMLDNIFVPLFEVTNDPSSHPKLHLMLQQVVGFDSVDDESKAEEPLFTPDTPADEPDQWTEGNPHYCYYTYYLYANLYVLNQMRAAQGLSSFCFRPHAGEAGELNHLHGAYLTARGINHGINLRKSPSLQYLYYLTQIGLALSPLSNNALFLTLSKSPFNEFFSVGLNVSLSTDDPLMFHHTREPLMEEYTIAKQVWKLSSVDLAEIARNSVLQSSFEPCVKAFWIGSTYRQRGPAGNDIHRTNVPNLRMEFREVALRDELRAVYESYDVTLLGRPQLSPSMKPITSYIAAARYAASTSAQAEAPQPAQGAIGHGDKISNGANGPAAPPQARTAGSYQRYDGPFAAEFKLDESRRSAYSPTRKRWPEPETAPETAPQPPQPAQPPQLPPAIAVGASGSDPSNTRTGREREAAQAGWQPRDRVRERGGMHRASSSASLAAEGSRHSQSDDIHARLDEQQRQLAQSQALAAAAESRAQSAMVINRLLLLVAVGCAATAVFAVTRSK</sequence>
<dbReference type="PROSITE" id="PS00485">
    <property type="entry name" value="A_DEAMINASE"/>
    <property type="match status" value="1"/>
</dbReference>
<evidence type="ECO:0000313" key="12">
    <source>
        <dbReference type="Proteomes" id="UP000037460"/>
    </source>
</evidence>
<dbReference type="Pfam" id="PF19326">
    <property type="entry name" value="AMP_deaminase"/>
    <property type="match status" value="1"/>
</dbReference>
<evidence type="ECO:0000256" key="10">
    <source>
        <dbReference type="SAM" id="Phobius"/>
    </source>
</evidence>
<proteinExistence type="inferred from homology"/>
<protein>
    <recommendedName>
        <fullName evidence="4">AMP deaminase</fullName>
        <ecNumber evidence="4">3.5.4.6</ecNumber>
    </recommendedName>
</protein>